<comment type="similarity">
    <text evidence="2 7">Belongs to the enhancer of polycomb family.</text>
</comment>
<sequence>MTTRLTQRQSRQRKLSTKINLKIVRESDLVDHDEAGDDDLSRHIPRVETGVEKAEETEHHLQLIIAAAQAAALGTQQAAAEAAASIPVPEIVASGVQYERLYEPNYVMPSSYIRFSSTVEDSAGCPYCMNADDDAFLKTINTKYAKKRQCSEDMFEEIMNFFENQAAAKQPFSAVGNAEVLSFEELISDPEAEKPALPGFETFWQEVYTHWKLQRTKRANGSLMPDLKFEKNVDTDDQDPYVCFRRREIRQTRKTRGRDAQVTEKLRTLRLQLESARAMLADTRQRDLLLKEQNDLGKKKFAQRHDLKVQKRERGIKDDDELLIDQKPQPKPKPRLDQNALQRGPPGTIPQAMKRYDGRPIDSELVSHEEEKAKKDALIEQYIEESMVKHKRWNEAFHDNTWRPITPPLENRPTTYRAVESISFLPTPPSSESEDAGRSGKDQQGGVPMTDVTRRPVQISYADPSTTSSSGQAGFRTRRGRNGRMWVDRVLKRPREQDHYNHLRDDRAAFDVESDDDDEMYEVDPNGPDSIRYRVHLATNQLVRETQLAMQAHMQSRGRFPLPAGAMLGPGGAAAAQAAQAQAQALHLQQQRQQQQ</sequence>
<comment type="function">
    <text evidence="6">Component of the NuA4 histone acetyltransferase complex which is involved in transcriptional activation of selected genes principally by acetylation of nucleosomal histone H4 and H2A. The NuA4 complex is also involved in DNA repair. Involved in gene silencing by neighboring heterochromatin, blockage of the silencing spreading along the chromosome, and required for cell cycle progression through G2/M.</text>
</comment>
<evidence type="ECO:0000256" key="8">
    <source>
        <dbReference type="SAM" id="MobiDB-lite"/>
    </source>
</evidence>
<evidence type="ECO:0000256" key="3">
    <source>
        <dbReference type="ARBA" id="ARBA00023015"/>
    </source>
</evidence>
<dbReference type="Pfam" id="PF10513">
    <property type="entry name" value="EPL1"/>
    <property type="match status" value="1"/>
</dbReference>
<dbReference type="GO" id="GO:0006357">
    <property type="term" value="P:regulation of transcription by RNA polymerase II"/>
    <property type="evidence" value="ECO:0007669"/>
    <property type="project" value="InterPro"/>
</dbReference>
<dbReference type="GO" id="GO:0005634">
    <property type="term" value="C:nucleus"/>
    <property type="evidence" value="ECO:0007669"/>
    <property type="project" value="UniProtKB-SubCell"/>
</dbReference>
<feature type="compositionally biased region" description="Polar residues" evidence="8">
    <location>
        <begin position="463"/>
        <end position="472"/>
    </location>
</feature>
<reference evidence="10" key="1">
    <citation type="journal article" date="2020" name="Stud. Mycol.">
        <title>101 Dothideomycetes genomes: a test case for predicting lifestyles and emergence of pathogens.</title>
        <authorList>
            <person name="Haridas S."/>
            <person name="Albert R."/>
            <person name="Binder M."/>
            <person name="Bloem J."/>
            <person name="Labutti K."/>
            <person name="Salamov A."/>
            <person name="Andreopoulos B."/>
            <person name="Baker S."/>
            <person name="Barry K."/>
            <person name="Bills G."/>
            <person name="Bluhm B."/>
            <person name="Cannon C."/>
            <person name="Castanera R."/>
            <person name="Culley D."/>
            <person name="Daum C."/>
            <person name="Ezra D."/>
            <person name="Gonzalez J."/>
            <person name="Henrissat B."/>
            <person name="Kuo A."/>
            <person name="Liang C."/>
            <person name="Lipzen A."/>
            <person name="Lutzoni F."/>
            <person name="Magnuson J."/>
            <person name="Mondo S."/>
            <person name="Nolan M."/>
            <person name="Ohm R."/>
            <person name="Pangilinan J."/>
            <person name="Park H.-J."/>
            <person name="Ramirez L."/>
            <person name="Alfaro M."/>
            <person name="Sun H."/>
            <person name="Tritt A."/>
            <person name="Yoshinaga Y."/>
            <person name="Zwiers L.-H."/>
            <person name="Turgeon B."/>
            <person name="Goodwin S."/>
            <person name="Spatafora J."/>
            <person name="Crous P."/>
            <person name="Grigoriev I."/>
        </authorList>
    </citation>
    <scope>NUCLEOTIDE SEQUENCE</scope>
    <source>
        <strain evidence="10">CBS 113979</strain>
    </source>
</reference>
<dbReference type="InterPro" id="IPR024943">
    <property type="entry name" value="Enhancer_polycomb"/>
</dbReference>
<keyword evidence="3 7" id="KW-0805">Transcription regulation</keyword>
<feature type="region of interest" description="Disordered" evidence="8">
    <location>
        <begin position="424"/>
        <end position="481"/>
    </location>
</feature>
<gene>
    <name evidence="10" type="ORF">K402DRAFT_394259</name>
</gene>
<dbReference type="OrthoDB" id="435275at2759"/>
<evidence type="ECO:0000256" key="2">
    <source>
        <dbReference type="ARBA" id="ARBA00008035"/>
    </source>
</evidence>
<accession>A0A6G1GYX6</accession>
<evidence type="ECO:0000259" key="9">
    <source>
        <dbReference type="Pfam" id="PF10513"/>
    </source>
</evidence>
<dbReference type="EMBL" id="ML977159">
    <property type="protein sequence ID" value="KAF1986014.1"/>
    <property type="molecule type" value="Genomic_DNA"/>
</dbReference>
<comment type="subcellular location">
    <subcellularLocation>
        <location evidence="1 7">Nucleus</location>
    </subcellularLocation>
</comment>
<dbReference type="Proteomes" id="UP000800041">
    <property type="component" value="Unassembled WGS sequence"/>
</dbReference>
<dbReference type="InterPro" id="IPR019542">
    <property type="entry name" value="Enhancer_polycomb-like_N"/>
</dbReference>
<keyword evidence="5 7" id="KW-0539">Nucleus</keyword>
<evidence type="ECO:0000256" key="5">
    <source>
        <dbReference type="ARBA" id="ARBA00023242"/>
    </source>
</evidence>
<dbReference type="PANTHER" id="PTHR14898">
    <property type="entry name" value="ENHANCER OF POLYCOMB"/>
    <property type="match status" value="1"/>
</dbReference>
<keyword evidence="4 7" id="KW-0804">Transcription</keyword>
<evidence type="ECO:0000313" key="11">
    <source>
        <dbReference type="Proteomes" id="UP000800041"/>
    </source>
</evidence>
<dbReference type="GO" id="GO:0035267">
    <property type="term" value="C:NuA4 histone acetyltransferase complex"/>
    <property type="evidence" value="ECO:0007669"/>
    <property type="project" value="InterPro"/>
</dbReference>
<evidence type="ECO:0000256" key="6">
    <source>
        <dbReference type="ARBA" id="ARBA00025513"/>
    </source>
</evidence>
<keyword evidence="11" id="KW-1185">Reference proteome</keyword>
<proteinExistence type="inferred from homology"/>
<dbReference type="AlphaFoldDB" id="A0A6G1GYX6"/>
<evidence type="ECO:0000256" key="1">
    <source>
        <dbReference type="ARBA" id="ARBA00004123"/>
    </source>
</evidence>
<feature type="region of interest" description="Disordered" evidence="8">
    <location>
        <begin position="301"/>
        <end position="358"/>
    </location>
</feature>
<evidence type="ECO:0000313" key="10">
    <source>
        <dbReference type="EMBL" id="KAF1986014.1"/>
    </source>
</evidence>
<protein>
    <recommendedName>
        <fullName evidence="7">Enhancer of polycomb-like protein</fullName>
    </recommendedName>
</protein>
<feature type="domain" description="Enhancer of polycomb-like N-terminal" evidence="9">
    <location>
        <begin position="11"/>
        <end position="164"/>
    </location>
</feature>
<name>A0A6G1GYX6_9PEZI</name>
<feature type="compositionally biased region" description="Basic and acidic residues" evidence="8">
    <location>
        <begin position="301"/>
        <end position="317"/>
    </location>
</feature>
<organism evidence="10 11">
    <name type="scientific">Aulographum hederae CBS 113979</name>
    <dbReference type="NCBI Taxonomy" id="1176131"/>
    <lineage>
        <taxon>Eukaryota</taxon>
        <taxon>Fungi</taxon>
        <taxon>Dikarya</taxon>
        <taxon>Ascomycota</taxon>
        <taxon>Pezizomycotina</taxon>
        <taxon>Dothideomycetes</taxon>
        <taxon>Pleosporomycetidae</taxon>
        <taxon>Aulographales</taxon>
        <taxon>Aulographaceae</taxon>
    </lineage>
</organism>
<evidence type="ECO:0000256" key="4">
    <source>
        <dbReference type="ARBA" id="ARBA00023163"/>
    </source>
</evidence>
<evidence type="ECO:0000256" key="7">
    <source>
        <dbReference type="RuleBase" id="RU361124"/>
    </source>
</evidence>